<dbReference type="OrthoDB" id="674604at2759"/>
<evidence type="ECO:0000313" key="7">
    <source>
        <dbReference type="EMBL" id="KIM19685.1"/>
    </source>
</evidence>
<feature type="repeat" description="WD" evidence="4">
    <location>
        <begin position="772"/>
        <end position="813"/>
    </location>
</feature>
<feature type="repeat" description="WD" evidence="4">
    <location>
        <begin position="944"/>
        <end position="985"/>
    </location>
</feature>
<feature type="repeat" description="WD" evidence="4">
    <location>
        <begin position="729"/>
        <end position="770"/>
    </location>
</feature>
<feature type="repeat" description="WD" evidence="4">
    <location>
        <begin position="1117"/>
        <end position="1158"/>
    </location>
</feature>
<dbReference type="PANTHER" id="PTHR19848:SF8">
    <property type="entry name" value="F-BOX AND WD REPEAT DOMAIN CONTAINING 7"/>
    <property type="match status" value="1"/>
</dbReference>
<protein>
    <recommendedName>
        <fullName evidence="1">Intraflagellar transport protein 122 homolog</fullName>
    </recommendedName>
</protein>
<dbReference type="InterPro" id="IPR056884">
    <property type="entry name" value="NPHP3-like_N"/>
</dbReference>
<dbReference type="Pfam" id="PF24883">
    <property type="entry name" value="NPHP3_N"/>
    <property type="match status" value="1"/>
</dbReference>
<proteinExistence type="predicted"/>
<dbReference type="InterPro" id="IPR019775">
    <property type="entry name" value="WD40_repeat_CS"/>
</dbReference>
<dbReference type="Proteomes" id="UP000054097">
    <property type="component" value="Unassembled WGS sequence"/>
</dbReference>
<keyword evidence="8" id="KW-1185">Reference proteome</keyword>
<feature type="repeat" description="WD" evidence="4">
    <location>
        <begin position="1031"/>
        <end position="1072"/>
    </location>
</feature>
<dbReference type="InterPro" id="IPR020472">
    <property type="entry name" value="WD40_PAC1"/>
</dbReference>
<dbReference type="InterPro" id="IPR001680">
    <property type="entry name" value="WD40_rpt"/>
</dbReference>
<dbReference type="Pfam" id="PF23381">
    <property type="entry name" value="Beta-prop_IFT122_1st"/>
    <property type="match status" value="1"/>
</dbReference>
<reference evidence="8" key="2">
    <citation type="submission" date="2015-01" db="EMBL/GenBank/DDBJ databases">
        <title>Evolutionary Origins and Diversification of the Mycorrhizal Mutualists.</title>
        <authorList>
            <consortium name="DOE Joint Genome Institute"/>
            <consortium name="Mycorrhizal Genomics Consortium"/>
            <person name="Kohler A."/>
            <person name="Kuo A."/>
            <person name="Nagy L.G."/>
            <person name="Floudas D."/>
            <person name="Copeland A."/>
            <person name="Barry K.W."/>
            <person name="Cichocki N."/>
            <person name="Veneault-Fourrey C."/>
            <person name="LaButti K."/>
            <person name="Lindquist E.A."/>
            <person name="Lipzen A."/>
            <person name="Lundell T."/>
            <person name="Morin E."/>
            <person name="Murat C."/>
            <person name="Riley R."/>
            <person name="Ohm R."/>
            <person name="Sun H."/>
            <person name="Tunlid A."/>
            <person name="Henrissat B."/>
            <person name="Grigoriev I.V."/>
            <person name="Hibbett D.S."/>
            <person name="Martin F."/>
        </authorList>
    </citation>
    <scope>NUCLEOTIDE SEQUENCE [LARGE SCALE GENOMIC DNA]</scope>
    <source>
        <strain evidence="8">MAFF 305830</strain>
    </source>
</reference>
<feature type="domain" description="Nephrocystin 3-like N-terminal" evidence="6">
    <location>
        <begin position="6"/>
        <end position="177"/>
    </location>
</feature>
<reference evidence="7 8" key="1">
    <citation type="submission" date="2014-04" db="EMBL/GenBank/DDBJ databases">
        <authorList>
            <consortium name="DOE Joint Genome Institute"/>
            <person name="Kuo A."/>
            <person name="Zuccaro A."/>
            <person name="Kohler A."/>
            <person name="Nagy L.G."/>
            <person name="Floudas D."/>
            <person name="Copeland A."/>
            <person name="Barry K.W."/>
            <person name="Cichocki N."/>
            <person name="Veneault-Fourrey C."/>
            <person name="LaButti K."/>
            <person name="Lindquist E.A."/>
            <person name="Lipzen A."/>
            <person name="Lundell T."/>
            <person name="Morin E."/>
            <person name="Murat C."/>
            <person name="Sun H."/>
            <person name="Tunlid A."/>
            <person name="Henrissat B."/>
            <person name="Grigoriev I.V."/>
            <person name="Hibbett D.S."/>
            <person name="Martin F."/>
            <person name="Nordberg H.P."/>
            <person name="Cantor M.N."/>
            <person name="Hua S.X."/>
        </authorList>
    </citation>
    <scope>NUCLEOTIDE SEQUENCE [LARGE SCALE GENOMIC DNA]</scope>
    <source>
        <strain evidence="7 8">MAFF 305830</strain>
    </source>
</reference>
<evidence type="ECO:0000259" key="6">
    <source>
        <dbReference type="Pfam" id="PF24883"/>
    </source>
</evidence>
<dbReference type="InterPro" id="IPR056153">
    <property type="entry name" value="Beta-prop_IFT122_1st"/>
</dbReference>
<feature type="non-terminal residue" evidence="7">
    <location>
        <position position="1"/>
    </location>
</feature>
<feature type="repeat" description="WD" evidence="4">
    <location>
        <begin position="901"/>
        <end position="942"/>
    </location>
</feature>
<gene>
    <name evidence="7" type="ORF">M408DRAFT_83185</name>
</gene>
<evidence type="ECO:0000259" key="5">
    <source>
        <dbReference type="Pfam" id="PF23381"/>
    </source>
</evidence>
<dbReference type="Gene3D" id="3.40.50.300">
    <property type="entry name" value="P-loop containing nucleotide triphosphate hydrolases"/>
    <property type="match status" value="1"/>
</dbReference>
<dbReference type="InterPro" id="IPR015943">
    <property type="entry name" value="WD40/YVTN_repeat-like_dom_sf"/>
</dbReference>
<dbReference type="CDD" id="cd00200">
    <property type="entry name" value="WD40"/>
    <property type="match status" value="2"/>
</dbReference>
<dbReference type="HOGENOM" id="CLU_000288_6_3_1"/>
<dbReference type="SUPFAM" id="SSF52540">
    <property type="entry name" value="P-loop containing nucleoside triphosphate hydrolases"/>
    <property type="match status" value="1"/>
</dbReference>
<accession>A0A0C3A4U9</accession>
<dbReference type="SMART" id="SM00320">
    <property type="entry name" value="WD40"/>
    <property type="match status" value="14"/>
</dbReference>
<sequence>ECLEGTRQDILARIDAWIMEIDAPNVLWINGYPGVGKSAIATSIVEKWRSSGRLGSSFFFRREAAEAMTPHALWRTVAYDLARRYPSIRKHLVAMLAEDDTRATTSNVDKLFRELIHNPLVATNDISTKSPPIIVIDALDECGGLDGRYSDHRKGLMRTIKSWSGLPCVFRLVVTSRRESDIEQMFLATPHRSLSITAGQSASYQSSEDIRAFLRHELRQIASQYPLMSPDWPGEKVIQDLTKLASGLFIWVVTALKLLERGEPERTLKQIMGRVGGIASLYKCILDTSFPSPSNEDIDDFRSVLGAIILAKTPLDVVSLADLLSVSTSAIGHICNGLHSVLTIGDTLRIHHQSFVDFLLNPDECPTPFLVDRQRENWTLTMACLRTMKNNLRFNICDLETSYIHNQDIPDLDLRVKARIPPLLSYSSCHWAGHLIEGGFSEEIYESLQYFMSNLFLFWLEVLSLIKRVNIGSSIMRLLITWLKEFGRDETLAMDMQKFIVAFASVISQSTPHIYVSALPFAPRDLAVSRKYIGCHPQTLTVRRGGYTGWPAIQIVLSGHTSWVNSVSFSPGGTRIASGSSDRTIRVWDAETGENVIGPLEGHSDSVNSVSFSPDGTRIVSGSSDNTIRIWDVERGVTVIGPLEGHTGWVRSVSFSPDGTRIASGSSDNTIRVWDIENSETVLGPLKGHIYSITSVSFSPDGTYIVSGSEDETIRVWDSKTGEKVVGPLEGHTDYVNSISFSPDGTRIVSGSSDNSIRIWGIKTGNTMMGPLKGHTDSVMSVSFSPDGTRIVSGSSDTTIRVWDSETGETVIGPLEGHAYLVNSVSFSPDGTRFASGSEDSTVQVWSAEVNEKVMSLSEGHTNSVSSVSFSPDGTRIASGSYDKTTRVWDAGTGETVIGPLEGHTDSVLSVSFSADGTRLASGSSDNSIRVWDIDTGETVIELLEGHVNSIMSVSFSPDGRRIISGSQDNFVQTWDVETSDIVEMPLERYEYVLCLAFSPLGTRVASGFYNNTIKIRGTKTDETGEMVIRSGEREDSIYSLSFSLDSTRIASGSSDKTIRVWDTETGETVTKPFKGHSDWVSSVSFSPDGTRIASGSYDKTIRVWNVETGETVMGPLEGHTDRITSVSFSLDGTRLVSGSNDMTVRVWNLDAGCSTVRSFHSLYDDTIAHAYS</sequence>
<dbReference type="PROSITE" id="PS00678">
    <property type="entry name" value="WD_REPEATS_1"/>
    <property type="match status" value="10"/>
</dbReference>
<dbReference type="PANTHER" id="PTHR19848">
    <property type="entry name" value="WD40 REPEAT PROTEIN"/>
    <property type="match status" value="1"/>
</dbReference>
<feature type="repeat" description="WD" evidence="4">
    <location>
        <begin position="686"/>
        <end position="727"/>
    </location>
</feature>
<feature type="repeat" description="WD" evidence="4">
    <location>
        <begin position="815"/>
        <end position="856"/>
    </location>
</feature>
<evidence type="ECO:0000313" key="8">
    <source>
        <dbReference type="Proteomes" id="UP000054097"/>
    </source>
</evidence>
<feature type="repeat" description="WD" evidence="4">
    <location>
        <begin position="557"/>
        <end position="598"/>
    </location>
</feature>
<evidence type="ECO:0000256" key="3">
    <source>
        <dbReference type="ARBA" id="ARBA00022737"/>
    </source>
</evidence>
<dbReference type="InterPro" id="IPR027417">
    <property type="entry name" value="P-loop_NTPase"/>
</dbReference>
<feature type="repeat" description="WD" evidence="4">
    <location>
        <begin position="1074"/>
        <end position="1115"/>
    </location>
</feature>
<feature type="repeat" description="WD" evidence="4">
    <location>
        <begin position="858"/>
        <end position="899"/>
    </location>
</feature>
<evidence type="ECO:0000256" key="2">
    <source>
        <dbReference type="ARBA" id="ARBA00022574"/>
    </source>
</evidence>
<dbReference type="PROSITE" id="PS50082">
    <property type="entry name" value="WD_REPEATS_2"/>
    <property type="match status" value="13"/>
</dbReference>
<evidence type="ECO:0000256" key="1">
    <source>
        <dbReference type="ARBA" id="ARBA00019442"/>
    </source>
</evidence>
<dbReference type="SUPFAM" id="SSF50978">
    <property type="entry name" value="WD40 repeat-like"/>
    <property type="match status" value="1"/>
</dbReference>
<dbReference type="Pfam" id="PF00400">
    <property type="entry name" value="WD40"/>
    <property type="match status" value="10"/>
</dbReference>
<dbReference type="PROSITE" id="PS50294">
    <property type="entry name" value="WD_REPEATS_REGION"/>
    <property type="match status" value="13"/>
</dbReference>
<dbReference type="InterPro" id="IPR011047">
    <property type="entry name" value="Quinoprotein_ADH-like_sf"/>
</dbReference>
<dbReference type="InterPro" id="IPR036322">
    <property type="entry name" value="WD40_repeat_dom_sf"/>
</dbReference>
<evidence type="ECO:0000256" key="4">
    <source>
        <dbReference type="PROSITE-ProRule" id="PRU00221"/>
    </source>
</evidence>
<dbReference type="STRING" id="933852.A0A0C3A4U9"/>
<keyword evidence="3" id="KW-0677">Repeat</keyword>
<dbReference type="PRINTS" id="PR00320">
    <property type="entry name" value="GPROTEINBRPT"/>
</dbReference>
<dbReference type="Gene3D" id="2.130.10.10">
    <property type="entry name" value="YVTN repeat-like/Quinoprotein amine dehydrogenase"/>
    <property type="match status" value="7"/>
</dbReference>
<dbReference type="SUPFAM" id="SSF50998">
    <property type="entry name" value="Quinoprotein alcohol dehydrogenase-like"/>
    <property type="match status" value="1"/>
</dbReference>
<feature type="repeat" description="WD" evidence="4">
    <location>
        <begin position="643"/>
        <end position="684"/>
    </location>
</feature>
<organism evidence="7 8">
    <name type="scientific">Serendipita vermifera MAFF 305830</name>
    <dbReference type="NCBI Taxonomy" id="933852"/>
    <lineage>
        <taxon>Eukaryota</taxon>
        <taxon>Fungi</taxon>
        <taxon>Dikarya</taxon>
        <taxon>Basidiomycota</taxon>
        <taxon>Agaricomycotina</taxon>
        <taxon>Agaricomycetes</taxon>
        <taxon>Sebacinales</taxon>
        <taxon>Serendipitaceae</taxon>
        <taxon>Serendipita</taxon>
    </lineage>
</organism>
<dbReference type="AlphaFoldDB" id="A0A0C3A4U9"/>
<dbReference type="EMBL" id="KN824575">
    <property type="protein sequence ID" value="KIM19685.1"/>
    <property type="molecule type" value="Genomic_DNA"/>
</dbReference>
<feature type="domain" description="IFT122 first beta-propeller" evidence="5">
    <location>
        <begin position="863"/>
        <end position="1024"/>
    </location>
</feature>
<name>A0A0C3A4U9_SERVB</name>
<keyword evidence="2 4" id="KW-0853">WD repeat</keyword>
<feature type="repeat" description="WD" evidence="4">
    <location>
        <begin position="600"/>
        <end position="641"/>
    </location>
</feature>